<proteinExistence type="inferred from homology"/>
<dbReference type="InterPro" id="IPR050259">
    <property type="entry name" value="SDR"/>
</dbReference>
<gene>
    <name evidence="2" type="ORF">CHA01nite_00210</name>
</gene>
<dbReference type="PRINTS" id="PR00081">
    <property type="entry name" value="GDHRDH"/>
</dbReference>
<dbReference type="EMBL" id="BJYJ01000001">
    <property type="protein sequence ID" value="GEN74281.1"/>
    <property type="molecule type" value="Genomic_DNA"/>
</dbReference>
<dbReference type="InterPro" id="IPR002347">
    <property type="entry name" value="SDR_fam"/>
</dbReference>
<dbReference type="AlphaFoldDB" id="A0A511YGH6"/>
<organism evidence="2 3">
    <name type="scientific">Chryseobacterium hagamense</name>
    <dbReference type="NCBI Taxonomy" id="395935"/>
    <lineage>
        <taxon>Bacteria</taxon>
        <taxon>Pseudomonadati</taxon>
        <taxon>Bacteroidota</taxon>
        <taxon>Flavobacteriia</taxon>
        <taxon>Flavobacteriales</taxon>
        <taxon>Weeksellaceae</taxon>
        <taxon>Chryseobacterium group</taxon>
        <taxon>Chryseobacterium</taxon>
    </lineage>
</organism>
<sequence>MYNILTPKYMNIHLNSKNALVGAATQGIGAGIATELARCGANVTVMARNEEKLKDFVLSLPVITDGQKHGYLVADFSDFESFQKIIKGYFRDHDVDILVNNTNGPNPGLASEKSTEDYQSAFNLLFQTVCETTNLALPYMIKKGRGRIINVSSLSVKEPIPNLALSNSIRSAVIAWSKTLATEVAQYQVTINNILTGSFDTNRIKDLIDHEAKETGVSAEEIKKKKEEKIPMKRLGRPEEYGHLVAFLASDYAAYLTGTSIPLDGGLNNTY</sequence>
<dbReference type="PANTHER" id="PTHR42879">
    <property type="entry name" value="3-OXOACYL-(ACYL-CARRIER-PROTEIN) REDUCTASE"/>
    <property type="match status" value="1"/>
</dbReference>
<dbReference type="Proteomes" id="UP000321863">
    <property type="component" value="Unassembled WGS sequence"/>
</dbReference>
<dbReference type="InterPro" id="IPR036291">
    <property type="entry name" value="NAD(P)-bd_dom_sf"/>
</dbReference>
<protein>
    <submittedName>
        <fullName evidence="2">Short-chain dehydrogenase</fullName>
    </submittedName>
</protein>
<dbReference type="Gene3D" id="3.40.50.720">
    <property type="entry name" value="NAD(P)-binding Rossmann-like Domain"/>
    <property type="match status" value="1"/>
</dbReference>
<comment type="caution">
    <text evidence="2">The sequence shown here is derived from an EMBL/GenBank/DDBJ whole genome shotgun (WGS) entry which is preliminary data.</text>
</comment>
<evidence type="ECO:0000313" key="3">
    <source>
        <dbReference type="Proteomes" id="UP000321863"/>
    </source>
</evidence>
<reference evidence="2 3" key="1">
    <citation type="submission" date="2019-07" db="EMBL/GenBank/DDBJ databases">
        <title>Whole genome shotgun sequence of Chryseobacterium hagamense NBRC 105253.</title>
        <authorList>
            <person name="Hosoyama A."/>
            <person name="Uohara A."/>
            <person name="Ohji S."/>
            <person name="Ichikawa N."/>
        </authorList>
    </citation>
    <scope>NUCLEOTIDE SEQUENCE [LARGE SCALE GENOMIC DNA]</scope>
    <source>
        <strain evidence="2 3">NBRC 105253</strain>
    </source>
</reference>
<comment type="similarity">
    <text evidence="1">Belongs to the short-chain dehydrogenases/reductases (SDR) family.</text>
</comment>
<accession>A0A511YGH6</accession>
<evidence type="ECO:0000256" key="1">
    <source>
        <dbReference type="ARBA" id="ARBA00006484"/>
    </source>
</evidence>
<keyword evidence="3" id="KW-1185">Reference proteome</keyword>
<dbReference type="SUPFAM" id="SSF51735">
    <property type="entry name" value="NAD(P)-binding Rossmann-fold domains"/>
    <property type="match status" value="1"/>
</dbReference>
<dbReference type="CDD" id="cd05344">
    <property type="entry name" value="BKR_like_SDR_like"/>
    <property type="match status" value="1"/>
</dbReference>
<name>A0A511YGH6_9FLAO</name>
<evidence type="ECO:0000313" key="2">
    <source>
        <dbReference type="EMBL" id="GEN74281.1"/>
    </source>
</evidence>
<dbReference type="PANTHER" id="PTHR42879:SF6">
    <property type="entry name" value="NADPH-DEPENDENT REDUCTASE BACG"/>
    <property type="match status" value="1"/>
</dbReference>
<dbReference type="Pfam" id="PF13561">
    <property type="entry name" value="adh_short_C2"/>
    <property type="match status" value="1"/>
</dbReference>